<organism evidence="3 4">
    <name type="scientific">Rotaria sordida</name>
    <dbReference type="NCBI Taxonomy" id="392033"/>
    <lineage>
        <taxon>Eukaryota</taxon>
        <taxon>Metazoa</taxon>
        <taxon>Spiralia</taxon>
        <taxon>Gnathifera</taxon>
        <taxon>Rotifera</taxon>
        <taxon>Eurotatoria</taxon>
        <taxon>Bdelloidea</taxon>
        <taxon>Philodinida</taxon>
        <taxon>Philodinidae</taxon>
        <taxon>Rotaria</taxon>
    </lineage>
</organism>
<dbReference type="EMBL" id="CAJOAX010032579">
    <property type="protein sequence ID" value="CAF4251605.1"/>
    <property type="molecule type" value="Genomic_DNA"/>
</dbReference>
<feature type="compositionally biased region" description="Low complexity" evidence="1">
    <location>
        <begin position="73"/>
        <end position="89"/>
    </location>
</feature>
<proteinExistence type="predicted"/>
<evidence type="ECO:0000256" key="1">
    <source>
        <dbReference type="SAM" id="MobiDB-lite"/>
    </source>
</evidence>
<dbReference type="EMBL" id="CAJNOU010003761">
    <property type="protein sequence ID" value="CAF1408469.1"/>
    <property type="molecule type" value="Genomic_DNA"/>
</dbReference>
<name>A0A820ENN7_9BILA</name>
<evidence type="ECO:0000313" key="3">
    <source>
        <dbReference type="EMBL" id="CAF4251605.1"/>
    </source>
</evidence>
<gene>
    <name evidence="3" type="ORF">OTI717_LOCUS40445</name>
    <name evidence="2" type="ORF">SEV965_LOCUS31756</name>
</gene>
<feature type="region of interest" description="Disordered" evidence="1">
    <location>
        <begin position="66"/>
        <end position="104"/>
    </location>
</feature>
<sequence>MVPKHRFCSSTILRTALGLSTIIYNDGYDSLDKLFTSFFSSIGYYSAECFGRLHTMRKSFTSKIKKRRKKRTTTTTITTTTAATNTSSSESDDEMSFIPNDKNSTDLTQDLIALELSEEDADVDYEPGGDD</sequence>
<evidence type="ECO:0000313" key="4">
    <source>
        <dbReference type="Proteomes" id="UP000663823"/>
    </source>
</evidence>
<protein>
    <submittedName>
        <fullName evidence="3">Uncharacterized protein</fullName>
    </submittedName>
</protein>
<dbReference type="AlphaFoldDB" id="A0A820ENN7"/>
<accession>A0A820ENN7</accession>
<evidence type="ECO:0000313" key="2">
    <source>
        <dbReference type="EMBL" id="CAF1408469.1"/>
    </source>
</evidence>
<comment type="caution">
    <text evidence="3">The sequence shown here is derived from an EMBL/GenBank/DDBJ whole genome shotgun (WGS) entry which is preliminary data.</text>
</comment>
<dbReference type="Proteomes" id="UP000663823">
    <property type="component" value="Unassembled WGS sequence"/>
</dbReference>
<dbReference type="Proteomes" id="UP000663889">
    <property type="component" value="Unassembled WGS sequence"/>
</dbReference>
<reference evidence="3" key="1">
    <citation type="submission" date="2021-02" db="EMBL/GenBank/DDBJ databases">
        <authorList>
            <person name="Nowell W R."/>
        </authorList>
    </citation>
    <scope>NUCLEOTIDE SEQUENCE</scope>
</reference>